<keyword evidence="1" id="KW-0805">Transcription regulation</keyword>
<evidence type="ECO:0000313" key="5">
    <source>
        <dbReference type="Proteomes" id="UP000177751"/>
    </source>
</evidence>
<evidence type="ECO:0000259" key="3">
    <source>
        <dbReference type="SMART" id="SM00420"/>
    </source>
</evidence>
<gene>
    <name evidence="4" type="ORF">A2401_00615</name>
</gene>
<keyword evidence="2" id="KW-0804">Transcription</keyword>
<evidence type="ECO:0000313" key="4">
    <source>
        <dbReference type="EMBL" id="OGZ84016.1"/>
    </source>
</evidence>
<dbReference type="InterPro" id="IPR036390">
    <property type="entry name" value="WH_DNA-bd_sf"/>
</dbReference>
<dbReference type="Gene3D" id="1.10.10.10">
    <property type="entry name" value="Winged helix-like DNA-binding domain superfamily/Winged helix DNA-binding domain"/>
    <property type="match status" value="1"/>
</dbReference>
<dbReference type="AlphaFoldDB" id="A0A1G2JA65"/>
<name>A0A1G2JA65_9BACT</name>
<dbReference type="Pfam" id="PF08220">
    <property type="entry name" value="HTH_DeoR"/>
    <property type="match status" value="1"/>
</dbReference>
<reference evidence="4 5" key="1">
    <citation type="journal article" date="2016" name="Nat. Commun.">
        <title>Thousands of microbial genomes shed light on interconnected biogeochemical processes in an aquifer system.</title>
        <authorList>
            <person name="Anantharaman K."/>
            <person name="Brown C.T."/>
            <person name="Hug L.A."/>
            <person name="Sharon I."/>
            <person name="Castelle C.J."/>
            <person name="Probst A.J."/>
            <person name="Thomas B.C."/>
            <person name="Singh A."/>
            <person name="Wilkins M.J."/>
            <person name="Karaoz U."/>
            <person name="Brodie E.L."/>
            <person name="Williams K.H."/>
            <person name="Hubbard S.S."/>
            <person name="Banfield J.F."/>
        </authorList>
    </citation>
    <scope>NUCLEOTIDE SEQUENCE [LARGE SCALE GENOMIC DNA]</scope>
</reference>
<dbReference type="GO" id="GO:0003700">
    <property type="term" value="F:DNA-binding transcription factor activity"/>
    <property type="evidence" value="ECO:0007669"/>
    <property type="project" value="InterPro"/>
</dbReference>
<dbReference type="InterPro" id="IPR001034">
    <property type="entry name" value="DeoR_HTH"/>
</dbReference>
<sequence>MDEGFIKLTNTAYKVIEFFPESDPLKNRAKDRVLLLMENLILLDGIEGWASFQNDKIKTQVIEDVDILLGYFWIAKCQGWLNSTNYLIISNEYKKIKEEIELRPLAIRSLGDLPSAKAGNGNDKKDQLSNRQRKILEFLAGNEKAQVMDLQKILPDVTKRTIRRDLDELLGAGKIIRMGEFNEVFYKISENKVLES</sequence>
<dbReference type="SUPFAM" id="SSF46785">
    <property type="entry name" value="Winged helix' DNA-binding domain"/>
    <property type="match status" value="1"/>
</dbReference>
<organism evidence="4 5">
    <name type="scientific">Candidatus Staskawiczbacteria bacterium RIFOXYC1_FULL_38_18</name>
    <dbReference type="NCBI Taxonomy" id="1802229"/>
    <lineage>
        <taxon>Bacteria</taxon>
        <taxon>Candidatus Staskawicziibacteriota</taxon>
    </lineage>
</organism>
<evidence type="ECO:0000256" key="1">
    <source>
        <dbReference type="ARBA" id="ARBA00023015"/>
    </source>
</evidence>
<dbReference type="STRING" id="1802229.A2401_00615"/>
<dbReference type="InterPro" id="IPR036388">
    <property type="entry name" value="WH-like_DNA-bd_sf"/>
</dbReference>
<feature type="domain" description="HTH deoR-type" evidence="3">
    <location>
        <begin position="131"/>
        <end position="184"/>
    </location>
</feature>
<dbReference type="EMBL" id="MHPP01000024">
    <property type="protein sequence ID" value="OGZ84016.1"/>
    <property type="molecule type" value="Genomic_DNA"/>
</dbReference>
<protein>
    <recommendedName>
        <fullName evidence="3">HTH deoR-type domain-containing protein</fullName>
    </recommendedName>
</protein>
<evidence type="ECO:0000256" key="2">
    <source>
        <dbReference type="ARBA" id="ARBA00023163"/>
    </source>
</evidence>
<comment type="caution">
    <text evidence="4">The sequence shown here is derived from an EMBL/GenBank/DDBJ whole genome shotgun (WGS) entry which is preliminary data.</text>
</comment>
<dbReference type="Proteomes" id="UP000177751">
    <property type="component" value="Unassembled WGS sequence"/>
</dbReference>
<dbReference type="SMART" id="SM00420">
    <property type="entry name" value="HTH_DEOR"/>
    <property type="match status" value="1"/>
</dbReference>
<accession>A0A1G2JA65</accession>
<proteinExistence type="predicted"/>